<sequence>MKSKTISSQWIRNKLEDEGVQARNIIKYNVPVETLDGLPSPRHSNSNFNSLPVSRLTRARVAELCRINPAKWSRDSSPTTAFTSRTSAASPLRRNDEDMHTKPTTNTTTNPSTSTSSTTSLEFGPRNRSVGGNAGPGAGRRQLLPSKQFGRSRLAEGEYRARYWGQMLDTLRRTIDEIYSACETDESEVECKEVIMILEHSKQDFYSLIEKMNLLREYERADAENKPSSLAWDERTILPGKPIMCQVLASAAMAAVNAQGACMSIPLSVASDCSVRGTGDNDSDLGSGTGSWHLVLPKRRSRTSVTDSEHRIHGPAVTPTNKLPIGPSPVAHSNASTNPTQRSTEHPLVDQGILEQQHSTNDEEIGLDDFLEVRSDLDAGESDELDADADVEEEDDGASRTTADKGFGSPDRIENVNVGGAAIKTETPFKGIADEDEGEMEEDDGEDTTLSRDIRKLDEAIASMTNAERVLSDELDRAQYAEAALRRRFLAQDQSTRHISGASHSNTGRVTSQITTLPIRNGAPQEEFDEIHTELDTDVDLFGVDSLLLDDDAVEEEECLAVGLDHTSSLPPTSYTAKMSVAQSQNKVPRSSVQTNYSLKQQPSSRSCRRCCVCHCHRHTHINDALPSCSGLYRVSKHARSRSLFKGDHPTNLDQQLPDSAVTESLNGNLEDVCKAKDLTRSKPKSTPQTLSHALNSTVNIPNDLVRIATGFTLGSPTSISMVDNLSAQPPVEDEMSLSSLPKSLEESVQTLEKDIIRSPSSRLVQASHQLAAALISAPAPNGLLFVTESSAKSRVPGHGVQMHEKLSARSRRRTTNSIQELEKKQARARILRQQHLLERAERVHELSKKVEEVHIQKRLLLHQRRSCLERRLHAAERKRQAELERRVLKAHDEETKGREIAFIQTLEAEQKQHSILTKHEESQARLHELAAERRRRLEEKLCREEAAKGRRRALEASRRARLDALQARWESRAQQLASRAELLEHSRRAAARAKELNREVKIASLEEQQRTHIEQLRSKIQRKQEESERRHQEQLREISRKAFEMSILTHTADDSITAVGMEPYPIQKWCRACQVTIVSEVALKSHLQGKRHQNAVLEAGQNRPLDRSDLEAFNLLHLVDAPPELLDPLSKAEQDRLKMRRKRARKLRQRMNQRGLQFVKDLEQIKPRLPDSPNRIQLQKLVKDARRFLNLPDSGPWVITRIQAMEKTLNSLLRCLAGTRGAEKLSISDDVSPTCDELSGIALVDRQICISMGLLPILVNLIGIIRNQRPSSTQLIPDKTYLLACDVLQTVCYSCPEASDLMVLTNDVSILVDCLVARFSNPVASNRSFGTSFNSEPVDTTDSCVASVSGQACTLAIMNCLTRLLNELTKKTKVATKLAGMECNSSSSMMVSQSKLQDLLGYIVSSGLVDLLASKLSSPRQASCLMRIGSPSTNTRHAGTGTASSTASAEQAQRFVLTSIDFLTSLVRLLSRISDPPTLGKPRALPAVATNAAPRGKSSVEVTDASADDFQCYPDAVASKDSLKDNRVSSSTNRCNSTSSRETHLGSSISSSCNGAVDGRCRSADPTRLLETTANTEVFGLIPLLYGLLLDPSSRPSVGASMIESRPVGTNRLNDSSQTPVQRKRNLRTPAAKPSDGSGTKEENKASPFRSEAIGRITLQGLKLLNSLALVNQPALQSVMSGELTCLLTRHILLSLLSRCGASTSTSISHPLIGHGSPLPVSKLTSDSVDFESKTNDAARSQPGSRKQAKPVETVEPRGERNDEMSSLLPSGARQVVVRATVTVSSNRLPAEHGNKIAKFGLPSWVVDGMAPQTDSPNETNTKVQNKRSDLKTSLSDAVLHEAILCVGHLCALHPDNQSSLQRGPSPTLLQRLVALPFDYFSHRPLTDVLYPTLIACCYLHASNLAVLEAELSPTLLANYIEERILERTMNSLTDYDGKQTSTEEVLGTRFRFECRFPVSEWNAAKAYFAH</sequence>
<evidence type="ECO:0000259" key="3">
    <source>
        <dbReference type="SMART" id="SM00451"/>
    </source>
</evidence>
<feature type="region of interest" description="Disordered" evidence="2">
    <location>
        <begin position="1524"/>
        <end position="1558"/>
    </location>
</feature>
<feature type="domain" description="U1-type" evidence="3">
    <location>
        <begin position="1066"/>
        <end position="1100"/>
    </location>
</feature>
<dbReference type="Pfam" id="PF12874">
    <property type="entry name" value="zf-met"/>
    <property type="match status" value="1"/>
</dbReference>
<feature type="coiled-coil region" evidence="1">
    <location>
        <begin position="980"/>
        <end position="1038"/>
    </location>
</feature>
<feature type="compositionally biased region" description="Polar residues" evidence="2">
    <location>
        <begin position="1814"/>
        <end position="1825"/>
    </location>
</feature>
<dbReference type="InterPro" id="IPR016024">
    <property type="entry name" value="ARM-type_fold"/>
</dbReference>
<gene>
    <name evidence="4" type="ORF">D915_008590</name>
</gene>
<feature type="coiled-coil region" evidence="1">
    <location>
        <begin position="819"/>
        <end position="886"/>
    </location>
</feature>
<feature type="region of interest" description="Disordered" evidence="2">
    <location>
        <begin position="1598"/>
        <end position="1650"/>
    </location>
</feature>
<organism evidence="4 5">
    <name type="scientific">Fasciola hepatica</name>
    <name type="common">Liver fluke</name>
    <dbReference type="NCBI Taxonomy" id="6192"/>
    <lineage>
        <taxon>Eukaryota</taxon>
        <taxon>Metazoa</taxon>
        <taxon>Spiralia</taxon>
        <taxon>Lophotrochozoa</taxon>
        <taxon>Platyhelminthes</taxon>
        <taxon>Trematoda</taxon>
        <taxon>Digenea</taxon>
        <taxon>Plagiorchiida</taxon>
        <taxon>Echinostomata</taxon>
        <taxon>Echinostomatoidea</taxon>
        <taxon>Fasciolidae</taxon>
        <taxon>Fasciola</taxon>
    </lineage>
</organism>
<name>A0A4E0QZI6_FASHE</name>
<feature type="region of interest" description="Disordered" evidence="2">
    <location>
        <begin position="1428"/>
        <end position="1447"/>
    </location>
</feature>
<evidence type="ECO:0000313" key="4">
    <source>
        <dbReference type="EMBL" id="THD20625.1"/>
    </source>
</evidence>
<feature type="region of interest" description="Disordered" evidence="2">
    <location>
        <begin position="1811"/>
        <end position="1830"/>
    </location>
</feature>
<comment type="caution">
    <text evidence="4">The sequence shown here is derived from an EMBL/GenBank/DDBJ whole genome shotgun (WGS) entry which is preliminary data.</text>
</comment>
<evidence type="ECO:0000256" key="1">
    <source>
        <dbReference type="SAM" id="Coils"/>
    </source>
</evidence>
<dbReference type="GO" id="GO:0003676">
    <property type="term" value="F:nucleic acid binding"/>
    <property type="evidence" value="ECO:0007669"/>
    <property type="project" value="InterPro"/>
</dbReference>
<feature type="region of interest" description="Disordered" evidence="2">
    <location>
        <begin position="380"/>
        <end position="414"/>
    </location>
</feature>
<dbReference type="SMART" id="SM00451">
    <property type="entry name" value="ZnF_U1"/>
    <property type="match status" value="1"/>
</dbReference>
<feature type="compositionally biased region" description="Polar residues" evidence="2">
    <location>
        <begin position="1612"/>
        <end position="1622"/>
    </location>
</feature>
<dbReference type="Pfam" id="PF16501">
    <property type="entry name" value="SCAPER_N"/>
    <property type="match status" value="1"/>
</dbReference>
<accession>A0A4E0QZI6</accession>
<dbReference type="InterPro" id="IPR003604">
    <property type="entry name" value="Matrin/U1-like-C_Znf_C2H2"/>
</dbReference>
<dbReference type="GO" id="GO:0008270">
    <property type="term" value="F:zinc ion binding"/>
    <property type="evidence" value="ECO:0007669"/>
    <property type="project" value="InterPro"/>
</dbReference>
<feature type="compositionally biased region" description="Low complexity" evidence="2">
    <location>
        <begin position="103"/>
        <end position="120"/>
    </location>
</feature>
<feature type="compositionally biased region" description="Low complexity" evidence="2">
    <location>
        <begin position="1529"/>
        <end position="1541"/>
    </location>
</feature>
<reference evidence="4" key="1">
    <citation type="submission" date="2019-03" db="EMBL/GenBank/DDBJ databases">
        <title>Improved annotation for the trematode Fasciola hepatica.</title>
        <authorList>
            <person name="Choi Y.-J."/>
            <person name="Martin J."/>
            <person name="Mitreva M."/>
        </authorList>
    </citation>
    <scope>NUCLEOTIDE SEQUENCE [LARGE SCALE GENOMIC DNA]</scope>
</reference>
<feature type="compositionally biased region" description="Polar residues" evidence="2">
    <location>
        <begin position="1546"/>
        <end position="1555"/>
    </location>
</feature>
<feature type="compositionally biased region" description="Polar residues" evidence="2">
    <location>
        <begin position="331"/>
        <end position="342"/>
    </location>
</feature>
<feature type="compositionally biased region" description="Low complexity" evidence="2">
    <location>
        <begin position="76"/>
        <end position="90"/>
    </location>
</feature>
<dbReference type="InterPro" id="IPR036236">
    <property type="entry name" value="Znf_C2H2_sf"/>
</dbReference>
<dbReference type="InterPro" id="IPR013087">
    <property type="entry name" value="Znf_C2H2_type"/>
</dbReference>
<feature type="compositionally biased region" description="Acidic residues" evidence="2">
    <location>
        <begin position="380"/>
        <end position="396"/>
    </location>
</feature>
<feature type="region of interest" description="Disordered" evidence="2">
    <location>
        <begin position="299"/>
        <end position="347"/>
    </location>
</feature>
<keyword evidence="5" id="KW-1185">Reference proteome</keyword>
<dbReference type="SUPFAM" id="SSF48371">
    <property type="entry name" value="ARM repeat"/>
    <property type="match status" value="1"/>
</dbReference>
<evidence type="ECO:0000256" key="2">
    <source>
        <dbReference type="SAM" id="MobiDB-lite"/>
    </source>
</evidence>
<dbReference type="Gene3D" id="3.30.160.60">
    <property type="entry name" value="Classic Zinc Finger"/>
    <property type="match status" value="1"/>
</dbReference>
<feature type="compositionally biased region" description="Basic and acidic residues" evidence="2">
    <location>
        <begin position="1754"/>
        <end position="1765"/>
    </location>
</feature>
<feature type="region of interest" description="Disordered" evidence="2">
    <location>
        <begin position="72"/>
        <end position="149"/>
    </location>
</feature>
<dbReference type="PANTHER" id="PTHR31434:SF2">
    <property type="entry name" value="S PHASE CYCLIN A-ASSOCIATED PROTEIN IN THE ENDOPLASMIC RETICULUM"/>
    <property type="match status" value="1"/>
</dbReference>
<proteinExistence type="predicted"/>
<dbReference type="PANTHER" id="PTHR31434">
    <property type="entry name" value="S PHASE CYCLIN A-ASSOCIATED PROTEIN IN THE ENDOPLASMIC RETICULUM"/>
    <property type="match status" value="1"/>
</dbReference>
<dbReference type="EMBL" id="JXXN02004387">
    <property type="protein sequence ID" value="THD20625.1"/>
    <property type="molecule type" value="Genomic_DNA"/>
</dbReference>
<protein>
    <submittedName>
        <fullName evidence="4">S phase cyclin A-associated protein in the endoplasmic reticulum</fullName>
    </submittedName>
</protein>
<keyword evidence="1" id="KW-0175">Coiled coil</keyword>
<dbReference type="SUPFAM" id="SSF57667">
    <property type="entry name" value="beta-beta-alpha zinc fingers"/>
    <property type="match status" value="1"/>
</dbReference>
<dbReference type="Proteomes" id="UP000230066">
    <property type="component" value="Unassembled WGS sequence"/>
</dbReference>
<feature type="region of interest" description="Disordered" evidence="2">
    <location>
        <begin position="1710"/>
        <end position="1773"/>
    </location>
</feature>
<evidence type="ECO:0000313" key="5">
    <source>
        <dbReference type="Proteomes" id="UP000230066"/>
    </source>
</evidence>
<feature type="region of interest" description="Disordered" evidence="2">
    <location>
        <begin position="796"/>
        <end position="818"/>
    </location>
</feature>
<dbReference type="InterPro" id="IPR032446">
    <property type="entry name" value="SCAPER_N"/>
</dbReference>